<comment type="similarity">
    <text evidence="4">Belongs to the cyclic nucleotide phosphodiesterase class-III family.</text>
</comment>
<keyword evidence="3" id="KW-0408">Iron</keyword>
<sequence length="249" mass="28042">MLLVQLSDVHVSNGFRRDMLEQAIDEVNSLAPDVVVVTGDITDNGILQEYERARAYVNMLKCKNIIMLAGNHDYRNTGYLLFKRFFAPKQVYEDDQCIIATLSTARPDRDEGEVGYRQNLWLFNTLTDASKDGKVKIIAMHHHLIPIPDTGSDRIIVLDAGDVLQTALEAGVNLVLCGHKHRPWIWQLGSLIIAYAGTVSSERMRGFFKNSYNIIDVHRDRVEITLKVVGGESMSLKDIVKAREVVMEG</sequence>
<evidence type="ECO:0000313" key="6">
    <source>
        <dbReference type="EMBL" id="SPC34276.1"/>
    </source>
</evidence>
<evidence type="ECO:0000313" key="7">
    <source>
        <dbReference type="Proteomes" id="UP000236248"/>
    </source>
</evidence>
<evidence type="ECO:0000256" key="2">
    <source>
        <dbReference type="ARBA" id="ARBA00022801"/>
    </source>
</evidence>
<evidence type="ECO:0000259" key="5">
    <source>
        <dbReference type="Pfam" id="PF00149"/>
    </source>
</evidence>
<dbReference type="KEGG" id="ncv:NCAV_1099"/>
<accession>A0A2K5ARK0</accession>
<reference evidence="7" key="1">
    <citation type="submission" date="2018-01" db="EMBL/GenBank/DDBJ databases">
        <authorList>
            <person name="Kerou L M."/>
        </authorList>
    </citation>
    <scope>NUCLEOTIDE SEQUENCE [LARGE SCALE GENOMIC DNA]</scope>
    <source>
        <strain evidence="7">SCU2</strain>
    </source>
</reference>
<evidence type="ECO:0000256" key="3">
    <source>
        <dbReference type="ARBA" id="ARBA00023004"/>
    </source>
</evidence>
<keyword evidence="7" id="KW-1185">Reference proteome</keyword>
<dbReference type="Gene3D" id="3.60.21.10">
    <property type="match status" value="1"/>
</dbReference>
<dbReference type="GO" id="GO:0016787">
    <property type="term" value="F:hydrolase activity"/>
    <property type="evidence" value="ECO:0007669"/>
    <property type="project" value="UniProtKB-KW"/>
</dbReference>
<dbReference type="InterPro" id="IPR004843">
    <property type="entry name" value="Calcineurin-like_PHP"/>
</dbReference>
<dbReference type="EMBL" id="LT981265">
    <property type="protein sequence ID" value="SPC34276.1"/>
    <property type="molecule type" value="Genomic_DNA"/>
</dbReference>
<keyword evidence="2 6" id="KW-0378">Hydrolase</keyword>
<evidence type="ECO:0000256" key="4">
    <source>
        <dbReference type="ARBA" id="ARBA00025742"/>
    </source>
</evidence>
<dbReference type="GeneID" id="41595120"/>
<dbReference type="SUPFAM" id="SSF56300">
    <property type="entry name" value="Metallo-dependent phosphatases"/>
    <property type="match status" value="1"/>
</dbReference>
<name>A0A2K5ARK0_9ARCH</name>
<dbReference type="CDD" id="cd07400">
    <property type="entry name" value="MPP_1"/>
    <property type="match status" value="1"/>
</dbReference>
<protein>
    <submittedName>
        <fullName evidence="6">Putative phosphohydrolase</fullName>
    </submittedName>
</protein>
<organism evidence="6 7">
    <name type="scientific">Candidatus Nitrosocaldus cavascurensis</name>
    <dbReference type="NCBI Taxonomy" id="2058097"/>
    <lineage>
        <taxon>Archaea</taxon>
        <taxon>Nitrososphaerota</taxon>
        <taxon>Nitrososphaeria</taxon>
        <taxon>Candidatus Nitrosocaldales</taxon>
        <taxon>Candidatus Nitrosocaldaceae</taxon>
        <taxon>Candidatus Nitrosocaldus</taxon>
    </lineage>
</organism>
<dbReference type="RefSeq" id="WP_103287035.1">
    <property type="nucleotide sequence ID" value="NZ_LT981265.1"/>
</dbReference>
<gene>
    <name evidence="6" type="ORF">NCAV_1099</name>
</gene>
<evidence type="ECO:0000256" key="1">
    <source>
        <dbReference type="ARBA" id="ARBA00022723"/>
    </source>
</evidence>
<dbReference type="InterPro" id="IPR029052">
    <property type="entry name" value="Metallo-depent_PP-like"/>
</dbReference>
<proteinExistence type="inferred from homology"/>
<dbReference type="Pfam" id="PF00149">
    <property type="entry name" value="Metallophos"/>
    <property type="match status" value="1"/>
</dbReference>
<dbReference type="Proteomes" id="UP000236248">
    <property type="component" value="Chromosome NCAV"/>
</dbReference>
<dbReference type="GO" id="GO:0046872">
    <property type="term" value="F:metal ion binding"/>
    <property type="evidence" value="ECO:0007669"/>
    <property type="project" value="UniProtKB-KW"/>
</dbReference>
<dbReference type="PANTHER" id="PTHR42988:SF2">
    <property type="entry name" value="CYCLIC NUCLEOTIDE PHOSPHODIESTERASE CBUA0032-RELATED"/>
    <property type="match status" value="1"/>
</dbReference>
<dbReference type="PANTHER" id="PTHR42988">
    <property type="entry name" value="PHOSPHOHYDROLASE"/>
    <property type="match status" value="1"/>
</dbReference>
<feature type="domain" description="Calcineurin-like phosphoesterase" evidence="5">
    <location>
        <begin position="2"/>
        <end position="183"/>
    </location>
</feature>
<dbReference type="InterPro" id="IPR050884">
    <property type="entry name" value="CNP_phosphodiesterase-III"/>
</dbReference>
<keyword evidence="1" id="KW-0479">Metal-binding</keyword>
<dbReference type="AlphaFoldDB" id="A0A2K5ARK0"/>